<dbReference type="EMBL" id="EQ973830">
    <property type="protein sequence ID" value="EEF43616.1"/>
    <property type="molecule type" value="Genomic_DNA"/>
</dbReference>
<sequence length="173" mass="19411">MVISFLFILLLEPFSTTNTTVYPTNPGTTDTFIAASGTDNLILVRREVYGDGRIFDISHTYTGHMSSYGSENGLGEQFLRLPTSMKNGSFANICPGLLIDVPREINITAEVMEPLHIPKGMRRALFRTLNTDRRLMLKNQSDTSSVLLDSQMMRQNASYYVLQEIIIVEGLKL</sequence>
<keyword evidence="3" id="KW-0964">Secreted</keyword>
<dbReference type="Proteomes" id="UP000008311">
    <property type="component" value="Unassembled WGS sequence"/>
</dbReference>
<protein>
    <submittedName>
        <fullName evidence="5">Uncharacterized protein</fullName>
    </submittedName>
</protein>
<gene>
    <name evidence="5" type="ORF">RCOM_0811610</name>
</gene>
<evidence type="ECO:0000256" key="1">
    <source>
        <dbReference type="ARBA" id="ARBA00004498"/>
    </source>
</evidence>
<evidence type="ECO:0000256" key="2">
    <source>
        <dbReference type="ARBA" id="ARBA00007865"/>
    </source>
</evidence>
<dbReference type="InterPro" id="IPR037175">
    <property type="entry name" value="KFase_sf"/>
</dbReference>
<proteinExistence type="inferred from homology"/>
<comment type="similarity">
    <text evidence="2">Belongs to the Cyclase 1 superfamily.</text>
</comment>
<dbReference type="PANTHER" id="PTHR31118:SF12">
    <property type="entry name" value="CYCLASE-LIKE PROTEIN 2"/>
    <property type="match status" value="1"/>
</dbReference>
<keyword evidence="3" id="KW-0272">Extracellular matrix</keyword>
<name>B9RYA7_RICCO</name>
<organism evidence="5 6">
    <name type="scientific">Ricinus communis</name>
    <name type="common">Castor bean</name>
    <dbReference type="NCBI Taxonomy" id="3988"/>
    <lineage>
        <taxon>Eukaryota</taxon>
        <taxon>Viridiplantae</taxon>
        <taxon>Streptophyta</taxon>
        <taxon>Embryophyta</taxon>
        <taxon>Tracheophyta</taxon>
        <taxon>Spermatophyta</taxon>
        <taxon>Magnoliopsida</taxon>
        <taxon>eudicotyledons</taxon>
        <taxon>Gunneridae</taxon>
        <taxon>Pentapetalae</taxon>
        <taxon>rosids</taxon>
        <taxon>fabids</taxon>
        <taxon>Malpighiales</taxon>
        <taxon>Euphorbiaceae</taxon>
        <taxon>Acalyphoideae</taxon>
        <taxon>Acalypheae</taxon>
        <taxon>Ricinus</taxon>
    </lineage>
</organism>
<keyword evidence="4" id="KW-0732">Signal</keyword>
<feature type="chain" id="PRO_5002891079" evidence="4">
    <location>
        <begin position="20"/>
        <end position="173"/>
    </location>
</feature>
<accession>B9RYA7</accession>
<evidence type="ECO:0000313" key="5">
    <source>
        <dbReference type="EMBL" id="EEF43616.1"/>
    </source>
</evidence>
<dbReference type="SUPFAM" id="SSF102198">
    <property type="entry name" value="Putative cyclase"/>
    <property type="match status" value="1"/>
</dbReference>
<dbReference type="STRING" id="3988.B9RYA7"/>
<feature type="signal peptide" evidence="4">
    <location>
        <begin position="1"/>
        <end position="19"/>
    </location>
</feature>
<dbReference type="InParanoid" id="B9RYA7"/>
<dbReference type="GO" id="GO:0019441">
    <property type="term" value="P:L-tryptophan catabolic process to kynurenine"/>
    <property type="evidence" value="ECO:0007669"/>
    <property type="project" value="InterPro"/>
</dbReference>
<keyword evidence="6" id="KW-1185">Reference proteome</keyword>
<reference evidence="6" key="1">
    <citation type="journal article" date="2010" name="Nat. Biotechnol.">
        <title>Draft genome sequence of the oilseed species Ricinus communis.</title>
        <authorList>
            <person name="Chan A.P."/>
            <person name="Crabtree J."/>
            <person name="Zhao Q."/>
            <person name="Lorenzi H."/>
            <person name="Orvis J."/>
            <person name="Puiu D."/>
            <person name="Melake-Berhan A."/>
            <person name="Jones K.M."/>
            <person name="Redman J."/>
            <person name="Chen G."/>
            <person name="Cahoon E.B."/>
            <person name="Gedil M."/>
            <person name="Stanke M."/>
            <person name="Haas B.J."/>
            <person name="Wortman J.R."/>
            <person name="Fraser-Liggett C.M."/>
            <person name="Ravel J."/>
            <person name="Rabinowicz P.D."/>
        </authorList>
    </citation>
    <scope>NUCLEOTIDE SEQUENCE [LARGE SCALE GENOMIC DNA]</scope>
    <source>
        <strain evidence="6">cv. Hale</strain>
    </source>
</reference>
<dbReference type="eggNOG" id="ENOG502QRBQ">
    <property type="taxonomic scope" value="Eukaryota"/>
</dbReference>
<evidence type="ECO:0000256" key="4">
    <source>
        <dbReference type="SAM" id="SignalP"/>
    </source>
</evidence>
<evidence type="ECO:0000256" key="3">
    <source>
        <dbReference type="ARBA" id="ARBA00022530"/>
    </source>
</evidence>
<dbReference type="InterPro" id="IPR007325">
    <property type="entry name" value="KFase/CYL"/>
</dbReference>
<comment type="subcellular location">
    <subcellularLocation>
        <location evidence="1">Secreted</location>
        <location evidence="1">Extracellular space</location>
        <location evidence="1">Extracellular matrix</location>
    </subcellularLocation>
</comment>
<dbReference type="AlphaFoldDB" id="B9RYA7"/>
<dbReference type="GO" id="GO:0004061">
    <property type="term" value="F:arylformamidase activity"/>
    <property type="evidence" value="ECO:0007669"/>
    <property type="project" value="InterPro"/>
</dbReference>
<dbReference type="PANTHER" id="PTHR31118">
    <property type="entry name" value="CYCLASE-LIKE PROTEIN 2"/>
    <property type="match status" value="1"/>
</dbReference>
<evidence type="ECO:0000313" key="6">
    <source>
        <dbReference type="Proteomes" id="UP000008311"/>
    </source>
</evidence>